<sequence>MSGCCERYLFFLSHIIIVLWLQCVLAVKGVYLSYHILYFLL</sequence>
<keyword evidence="3" id="KW-1185">Reference proteome</keyword>
<protein>
    <submittedName>
        <fullName evidence="2">WD repeat-containing protein 43</fullName>
    </submittedName>
</protein>
<dbReference type="EMBL" id="JAHWGI010001439">
    <property type="protein sequence ID" value="KAK3932681.1"/>
    <property type="molecule type" value="Genomic_DNA"/>
</dbReference>
<reference evidence="2" key="2">
    <citation type="journal article" date="2023" name="BMC Genomics">
        <title>Pest status, molecular evolution, and epigenetic factors derived from the genome assembly of Frankliniella fusca, a thysanopteran phytovirus vector.</title>
        <authorList>
            <person name="Catto M.A."/>
            <person name="Labadie P.E."/>
            <person name="Jacobson A.L."/>
            <person name="Kennedy G.G."/>
            <person name="Srinivasan R."/>
            <person name="Hunt B.G."/>
        </authorList>
    </citation>
    <scope>NUCLEOTIDE SEQUENCE</scope>
    <source>
        <strain evidence="2">PL_HMW_Pooled</strain>
    </source>
</reference>
<dbReference type="Proteomes" id="UP001219518">
    <property type="component" value="Unassembled WGS sequence"/>
</dbReference>
<organism evidence="2 3">
    <name type="scientific">Frankliniella fusca</name>
    <dbReference type="NCBI Taxonomy" id="407009"/>
    <lineage>
        <taxon>Eukaryota</taxon>
        <taxon>Metazoa</taxon>
        <taxon>Ecdysozoa</taxon>
        <taxon>Arthropoda</taxon>
        <taxon>Hexapoda</taxon>
        <taxon>Insecta</taxon>
        <taxon>Pterygota</taxon>
        <taxon>Neoptera</taxon>
        <taxon>Paraneoptera</taxon>
        <taxon>Thysanoptera</taxon>
        <taxon>Terebrantia</taxon>
        <taxon>Thripoidea</taxon>
        <taxon>Thripidae</taxon>
        <taxon>Frankliniella</taxon>
    </lineage>
</organism>
<keyword evidence="1" id="KW-0812">Transmembrane</keyword>
<feature type="transmembrane region" description="Helical" evidence="1">
    <location>
        <begin position="9"/>
        <end position="31"/>
    </location>
</feature>
<gene>
    <name evidence="2" type="ORF">KUF71_002651</name>
</gene>
<evidence type="ECO:0000256" key="1">
    <source>
        <dbReference type="SAM" id="Phobius"/>
    </source>
</evidence>
<evidence type="ECO:0000313" key="2">
    <source>
        <dbReference type="EMBL" id="KAK3932681.1"/>
    </source>
</evidence>
<evidence type="ECO:0000313" key="3">
    <source>
        <dbReference type="Proteomes" id="UP001219518"/>
    </source>
</evidence>
<proteinExistence type="predicted"/>
<reference evidence="2" key="1">
    <citation type="submission" date="2021-07" db="EMBL/GenBank/DDBJ databases">
        <authorList>
            <person name="Catto M.A."/>
            <person name="Jacobson A."/>
            <person name="Kennedy G."/>
            <person name="Labadie P."/>
            <person name="Hunt B.G."/>
            <person name="Srinivasan R."/>
        </authorList>
    </citation>
    <scope>NUCLEOTIDE SEQUENCE</scope>
    <source>
        <strain evidence="2">PL_HMW_Pooled</strain>
        <tissue evidence="2">Head</tissue>
    </source>
</reference>
<name>A0AAE1I498_9NEOP</name>
<keyword evidence="1" id="KW-1133">Transmembrane helix</keyword>
<keyword evidence="1" id="KW-0472">Membrane</keyword>
<dbReference type="AlphaFoldDB" id="A0AAE1I498"/>
<accession>A0AAE1I498</accession>
<comment type="caution">
    <text evidence="2">The sequence shown here is derived from an EMBL/GenBank/DDBJ whole genome shotgun (WGS) entry which is preliminary data.</text>
</comment>